<dbReference type="SUPFAM" id="SSF48403">
    <property type="entry name" value="Ankyrin repeat"/>
    <property type="match status" value="1"/>
</dbReference>
<proteinExistence type="predicted"/>
<evidence type="ECO:0000313" key="5">
    <source>
        <dbReference type="EMBL" id="PPS21060.1"/>
    </source>
</evidence>
<feature type="repeat" description="ANK" evidence="3">
    <location>
        <begin position="31"/>
        <end position="63"/>
    </location>
</feature>
<keyword evidence="4" id="KW-0812">Transmembrane</keyword>
<keyword evidence="6" id="KW-1185">Reference proteome</keyword>
<evidence type="ECO:0000256" key="2">
    <source>
        <dbReference type="ARBA" id="ARBA00023043"/>
    </source>
</evidence>
<evidence type="ECO:0000313" key="6">
    <source>
        <dbReference type="Proteomes" id="UP000238924"/>
    </source>
</evidence>
<dbReference type="EMBL" id="JJMJ01000237">
    <property type="protein sequence ID" value="PPS21060.1"/>
    <property type="molecule type" value="Genomic_DNA"/>
</dbReference>
<dbReference type="PROSITE" id="PS50297">
    <property type="entry name" value="ANK_REP_REGION"/>
    <property type="match status" value="3"/>
</dbReference>
<protein>
    <submittedName>
        <fullName evidence="5">Ankyrin</fullName>
    </submittedName>
</protein>
<sequence length="155" mass="17108">MNINTLIIVIIVAVVILWPIIKKITKNIKIENSESIHIACLYGDLSKIKRLLASGININSKDFSDKTPLMYAAEDGAIDTIDFLIRNGANINDTDVRGDSALIIAVKNNNIKASQLLIEKGADLNIKNEDNKDALNIAKDLGYKEITDFIENKAK</sequence>
<feature type="repeat" description="ANK" evidence="3">
    <location>
        <begin position="97"/>
        <end position="129"/>
    </location>
</feature>
<keyword evidence="2 3" id="KW-0040">ANK repeat</keyword>
<dbReference type="InterPro" id="IPR002110">
    <property type="entry name" value="Ankyrin_rpt"/>
</dbReference>
<dbReference type="Pfam" id="PF12796">
    <property type="entry name" value="Ank_2"/>
    <property type="match status" value="1"/>
</dbReference>
<reference evidence="5 6" key="1">
    <citation type="submission" date="2014-04" db="EMBL/GenBank/DDBJ databases">
        <title>Whole genome sequence of 'Brachyspira hampsonii' D13-03603F2.</title>
        <authorList>
            <person name="Patterson A.H."/>
            <person name="Chaban B."/>
            <person name="Fernando C."/>
            <person name="Harding J.C."/>
            <person name="Hill J.E."/>
        </authorList>
    </citation>
    <scope>NUCLEOTIDE SEQUENCE [LARGE SCALE GENOMIC DNA]</scope>
    <source>
        <strain evidence="5 6">D13-03603F2</strain>
    </source>
</reference>
<dbReference type="PANTHER" id="PTHR24171">
    <property type="entry name" value="ANKYRIN REPEAT DOMAIN-CONTAINING PROTEIN 39-RELATED"/>
    <property type="match status" value="1"/>
</dbReference>
<gene>
    <name evidence="5" type="ORF">DJ52_13225</name>
</gene>
<keyword evidence="4" id="KW-0472">Membrane</keyword>
<organism evidence="5 6">
    <name type="scientific">Brachyspira murdochii</name>
    <dbReference type="NCBI Taxonomy" id="84378"/>
    <lineage>
        <taxon>Bacteria</taxon>
        <taxon>Pseudomonadati</taxon>
        <taxon>Spirochaetota</taxon>
        <taxon>Spirochaetia</taxon>
        <taxon>Brachyspirales</taxon>
        <taxon>Brachyspiraceae</taxon>
        <taxon>Brachyspira</taxon>
    </lineage>
</organism>
<name>A0ABX5B1R8_9SPIR</name>
<evidence type="ECO:0000256" key="3">
    <source>
        <dbReference type="PROSITE-ProRule" id="PRU00023"/>
    </source>
</evidence>
<keyword evidence="1" id="KW-0677">Repeat</keyword>
<dbReference type="PRINTS" id="PR01415">
    <property type="entry name" value="ANKYRIN"/>
</dbReference>
<keyword evidence="4" id="KW-1133">Transmembrane helix</keyword>
<dbReference type="Gene3D" id="1.25.40.20">
    <property type="entry name" value="Ankyrin repeat-containing domain"/>
    <property type="match status" value="1"/>
</dbReference>
<comment type="caution">
    <text evidence="5">The sequence shown here is derived from an EMBL/GenBank/DDBJ whole genome shotgun (WGS) entry which is preliminary data.</text>
</comment>
<evidence type="ECO:0000256" key="4">
    <source>
        <dbReference type="SAM" id="Phobius"/>
    </source>
</evidence>
<evidence type="ECO:0000256" key="1">
    <source>
        <dbReference type="ARBA" id="ARBA00022737"/>
    </source>
</evidence>
<feature type="transmembrane region" description="Helical" evidence="4">
    <location>
        <begin position="6"/>
        <end position="21"/>
    </location>
</feature>
<dbReference type="PROSITE" id="PS50088">
    <property type="entry name" value="ANK_REPEAT"/>
    <property type="match status" value="3"/>
</dbReference>
<feature type="repeat" description="ANK" evidence="3">
    <location>
        <begin position="64"/>
        <end position="96"/>
    </location>
</feature>
<dbReference type="InterPro" id="IPR036770">
    <property type="entry name" value="Ankyrin_rpt-contain_sf"/>
</dbReference>
<dbReference type="SMART" id="SM00248">
    <property type="entry name" value="ANK"/>
    <property type="match status" value="3"/>
</dbReference>
<dbReference type="Proteomes" id="UP000238924">
    <property type="component" value="Unassembled WGS sequence"/>
</dbReference>
<dbReference type="PANTHER" id="PTHR24171:SF9">
    <property type="entry name" value="ANKYRIN REPEAT DOMAIN-CONTAINING PROTEIN 39"/>
    <property type="match status" value="1"/>
</dbReference>
<accession>A0ABX5B1R8</accession>